<feature type="domain" description="Putative zinc-finger" evidence="1">
    <location>
        <begin position="6"/>
        <end position="40"/>
    </location>
</feature>
<dbReference type="OrthoDB" id="3267840at2"/>
<name>A0A1R4K2H9_9MICO</name>
<evidence type="ECO:0000313" key="2">
    <source>
        <dbReference type="EMBL" id="SJN38233.1"/>
    </source>
</evidence>
<dbReference type="RefSeq" id="WP_087138035.1">
    <property type="nucleotide sequence ID" value="NZ_FUKR01000058.1"/>
</dbReference>
<keyword evidence="3" id="KW-1185">Reference proteome</keyword>
<gene>
    <name evidence="2" type="ORF">FM119_10905</name>
</gene>
<evidence type="ECO:0000313" key="3">
    <source>
        <dbReference type="Proteomes" id="UP000196778"/>
    </source>
</evidence>
<proteinExistence type="predicted"/>
<evidence type="ECO:0000259" key="1">
    <source>
        <dbReference type="Pfam" id="PF13490"/>
    </source>
</evidence>
<dbReference type="AlphaFoldDB" id="A0A1R4K2H9"/>
<dbReference type="Pfam" id="PF13490">
    <property type="entry name" value="zf-HC2"/>
    <property type="match status" value="1"/>
</dbReference>
<dbReference type="Proteomes" id="UP000196778">
    <property type="component" value="Unassembled WGS sequence"/>
</dbReference>
<protein>
    <recommendedName>
        <fullName evidence="1">Putative zinc-finger domain-containing protein</fullName>
    </recommendedName>
</protein>
<accession>A0A1R4K2H9</accession>
<sequence>MSDCGCEKARRDLEEYLRNEVCSTEASDIREHIENCADCRDEMVVNQTLTEVIQRACRESAPEQLRSQVLARIREVQSAHG</sequence>
<organism evidence="2 3">
    <name type="scientific">Mycetocola reblochoni REB411</name>
    <dbReference type="NCBI Taxonomy" id="1255698"/>
    <lineage>
        <taxon>Bacteria</taxon>
        <taxon>Bacillati</taxon>
        <taxon>Actinomycetota</taxon>
        <taxon>Actinomycetes</taxon>
        <taxon>Micrococcales</taxon>
        <taxon>Microbacteriaceae</taxon>
        <taxon>Mycetocola</taxon>
    </lineage>
</organism>
<dbReference type="EMBL" id="FUKR01000058">
    <property type="protein sequence ID" value="SJN38233.1"/>
    <property type="molecule type" value="Genomic_DNA"/>
</dbReference>
<reference evidence="3" key="1">
    <citation type="submission" date="2017-02" db="EMBL/GenBank/DDBJ databases">
        <authorList>
            <person name="Dridi B."/>
        </authorList>
    </citation>
    <scope>NUCLEOTIDE SEQUENCE [LARGE SCALE GENOMIC DNA]</scope>
    <source>
        <strain evidence="3">EB411</strain>
    </source>
</reference>
<dbReference type="InterPro" id="IPR027383">
    <property type="entry name" value="Znf_put"/>
</dbReference>